<protein>
    <submittedName>
        <fullName evidence="3">Uncharacterized protein</fullName>
    </submittedName>
</protein>
<feature type="coiled-coil region" evidence="1">
    <location>
        <begin position="703"/>
        <end position="781"/>
    </location>
</feature>
<reference evidence="3 4" key="1">
    <citation type="journal article" date="2018" name="G3 (Bethesda)">
        <title>A High-Quality Reference Genome for the Invasive Mosquitofish Gambusia affinis Using a Chicago Library.</title>
        <authorList>
            <person name="Hoffberg S.L."/>
            <person name="Troendle N.J."/>
            <person name="Glenn T.C."/>
            <person name="Mahmud O."/>
            <person name="Louha S."/>
            <person name="Chalopin D."/>
            <person name="Bennetzen J.L."/>
            <person name="Mauricio R."/>
        </authorList>
    </citation>
    <scope>NUCLEOTIDE SEQUENCE [LARGE SCALE GENOMIC DNA]</scope>
    <source>
        <strain evidence="3">NE01/NJP1002.9</strain>
        <tissue evidence="3">Muscle</tissue>
    </source>
</reference>
<feature type="compositionally biased region" description="Basic and acidic residues" evidence="2">
    <location>
        <begin position="1"/>
        <end position="10"/>
    </location>
</feature>
<feature type="coiled-coil region" evidence="1">
    <location>
        <begin position="454"/>
        <end position="481"/>
    </location>
</feature>
<feature type="region of interest" description="Disordered" evidence="2">
    <location>
        <begin position="565"/>
        <end position="600"/>
    </location>
</feature>
<dbReference type="AlphaFoldDB" id="A0A315US11"/>
<sequence length="1061" mass="126056">MERKRDKMEGQKQLMSQEAEDVKHSWENMRREKGRLKYFKKKVRPDMERVIFEPDEIREMLHMIREDTKLCKKHLFEEKTQMKWMSFQAEKRRKKLDQKLEKIIQEGDQLDILKKKMDQQRQETEKKSKEILTLLLISEKIKFNLEKTTEEIRSTNEEMLKTQQKIKKSNELKSYMDRLTCIKNQINEWKLSQPPVTSGLLKEKLDGTHREVRSEILTDKAKKSAAEKNPLENIRTSEGYVIEEKTENHEKFSKHIGQRESFSQEIPALEKQIYMLNEQEEVLKVQIKTNIRKLQDKALKMRSIVTELDELQCQKEDAEVIIREMGTVESKLLQDVQLRDHLMKRTNVFKKQIMQTDLKDQTKTTNVEQKLDKNLQRLWARIYQTQQVLKLIKPEIGCQYGTGNETKDLIDNEIKGLLQDLRQFQKLLEMEVGQKRLNLNVDTCSQKSTMTKKRRELDLKLENILRERDELEMLKTQIQRKSEGNQRQLEKIRKCQNDIEKIAGKAKERSKVIMCNMKKSDAKVRMIEDLNKKIEASKQRWNEIYLLTSQHKALTEKLKTELGHENERESLFERENRKRSEKLARDKPFTSTKATQAEETSEDFLVLTPHQERLIEKIKLIMNQFNYRKCKREEQNLELSETVIQDILRKVSEMLAQETGTEGQNGKLSQMKIEHNKKALLSETNERQKQHMTEGQDSIKWTREIAEIEVLNTELEIKRKENNAILKKMVREGEKNERMMNEIKEAKISFKREVQRKRRELDQRLEKIRREQDELEMLKLKLKQPRAAMFHDNQNTQDQRTVVCVSSENEPKDLEKNGWKITNTKYEMLHKFPGLISTINDIRDLGVKIYGYLETVKSEICQFLKQQNVGLDKKRNEVKALTVENNSVKENITRIKSLIGMDKMTKQATRDVDETWKQRKVTHKQELRIASLTTKQTAQKRKALITEMMSDETRKKKLKKRKDAKDPLGEINKKKTTDNLEKHVKTNMETLQVLMKKITLKNRKKRTELHKIKATQESLSNMCIKLEDNSVKMVKLIDIIKNIKERILRHENQLTATRKNK</sequence>
<feature type="region of interest" description="Disordered" evidence="2">
    <location>
        <begin position="952"/>
        <end position="977"/>
    </location>
</feature>
<feature type="non-terminal residue" evidence="3">
    <location>
        <position position="1061"/>
    </location>
</feature>
<evidence type="ECO:0000256" key="1">
    <source>
        <dbReference type="SAM" id="Coils"/>
    </source>
</evidence>
<feature type="compositionally biased region" description="Basic and acidic residues" evidence="2">
    <location>
        <begin position="963"/>
        <end position="977"/>
    </location>
</feature>
<feature type="coiled-coil region" evidence="1">
    <location>
        <begin position="86"/>
        <end position="172"/>
    </location>
</feature>
<gene>
    <name evidence="3" type="ORF">CCH79_00017631</name>
</gene>
<comment type="caution">
    <text evidence="3">The sequence shown here is derived from an EMBL/GenBank/DDBJ whole genome shotgun (WGS) entry which is preliminary data.</text>
</comment>
<dbReference type="EMBL" id="NHOQ01002811">
    <property type="protein sequence ID" value="PWA14614.1"/>
    <property type="molecule type" value="Genomic_DNA"/>
</dbReference>
<keyword evidence="4" id="KW-1185">Reference proteome</keyword>
<evidence type="ECO:0000313" key="4">
    <source>
        <dbReference type="Proteomes" id="UP000250572"/>
    </source>
</evidence>
<name>A0A315US11_GAMAF</name>
<evidence type="ECO:0000313" key="3">
    <source>
        <dbReference type="EMBL" id="PWA14614.1"/>
    </source>
</evidence>
<keyword evidence="1" id="KW-0175">Coiled coil</keyword>
<feature type="compositionally biased region" description="Basic and acidic residues" evidence="2">
    <location>
        <begin position="565"/>
        <end position="588"/>
    </location>
</feature>
<feature type="coiled-coil region" evidence="1">
    <location>
        <begin position="277"/>
        <end position="321"/>
    </location>
</feature>
<feature type="coiled-coil region" evidence="1">
    <location>
        <begin position="1033"/>
        <end position="1060"/>
    </location>
</feature>
<feature type="region of interest" description="Disordered" evidence="2">
    <location>
        <begin position="1"/>
        <end position="25"/>
    </location>
</feature>
<organism evidence="3 4">
    <name type="scientific">Gambusia affinis</name>
    <name type="common">Western mosquitofish</name>
    <name type="synonym">Heterandria affinis</name>
    <dbReference type="NCBI Taxonomy" id="33528"/>
    <lineage>
        <taxon>Eukaryota</taxon>
        <taxon>Metazoa</taxon>
        <taxon>Chordata</taxon>
        <taxon>Craniata</taxon>
        <taxon>Vertebrata</taxon>
        <taxon>Euteleostomi</taxon>
        <taxon>Actinopterygii</taxon>
        <taxon>Neopterygii</taxon>
        <taxon>Teleostei</taxon>
        <taxon>Neoteleostei</taxon>
        <taxon>Acanthomorphata</taxon>
        <taxon>Ovalentaria</taxon>
        <taxon>Atherinomorphae</taxon>
        <taxon>Cyprinodontiformes</taxon>
        <taxon>Poeciliidae</taxon>
        <taxon>Poeciliinae</taxon>
        <taxon>Gambusia</taxon>
    </lineage>
</organism>
<feature type="compositionally biased region" description="Polar residues" evidence="2">
    <location>
        <begin position="589"/>
        <end position="598"/>
    </location>
</feature>
<dbReference type="Proteomes" id="UP000250572">
    <property type="component" value="Unassembled WGS sequence"/>
</dbReference>
<proteinExistence type="predicted"/>
<evidence type="ECO:0000256" key="2">
    <source>
        <dbReference type="SAM" id="MobiDB-lite"/>
    </source>
</evidence>
<accession>A0A315US11</accession>